<dbReference type="AlphaFoldDB" id="A0A1X0NS08"/>
<name>A0A1X0NS08_9TRYP</name>
<dbReference type="RefSeq" id="XP_028881562.1">
    <property type="nucleotide sequence ID" value="XM_029026952.1"/>
</dbReference>
<dbReference type="GeneID" id="39986732"/>
<sequence length="254" mass="29281">MPQYCFHIDSILTLEGDDTLEVKIGQEDFMDWEALCPSIINFTMPRNQNFLQIFETTYNLFSAEWAALGEEATKLRYEYGRAPAQLEREAFGVQQNANIQLQELQNQMAHIYQEPPLAKKQQAQTQNQLEETQVQLANTQIQLAAPRAQLNQTLDELRQMRNQHTATQSQLAEALEKLNEGEQQSVPDASQTTGPRVPPQKKGEIYQAGHGSRNQLYRILRNTRSWAFAAYRNYDNQFGPKAIDHRRRSVLLKE</sequence>
<reference evidence="2 3" key="1">
    <citation type="submission" date="2017-03" db="EMBL/GenBank/DDBJ databases">
        <title>An alternative strategy for trypanosome survival in the mammalian bloodstream revealed through genome and transcriptome analysis of the ubiquitous bovine parasite Trypanosoma (Megatrypanum) theileri.</title>
        <authorList>
            <person name="Kelly S."/>
            <person name="Ivens A."/>
            <person name="Mott A."/>
            <person name="O'Neill E."/>
            <person name="Emms D."/>
            <person name="Macleod O."/>
            <person name="Voorheis P."/>
            <person name="Matthews J."/>
            <person name="Matthews K."/>
            <person name="Carrington M."/>
        </authorList>
    </citation>
    <scope>NUCLEOTIDE SEQUENCE [LARGE SCALE GENOMIC DNA]</scope>
    <source>
        <strain evidence="2">Edinburgh</strain>
    </source>
</reference>
<evidence type="ECO:0000256" key="1">
    <source>
        <dbReference type="SAM" id="MobiDB-lite"/>
    </source>
</evidence>
<feature type="region of interest" description="Disordered" evidence="1">
    <location>
        <begin position="179"/>
        <end position="205"/>
    </location>
</feature>
<feature type="compositionally biased region" description="Polar residues" evidence="1">
    <location>
        <begin position="181"/>
        <end position="194"/>
    </location>
</feature>
<dbReference type="VEuPathDB" id="TriTrypDB:TM35_000211020"/>
<dbReference type="EMBL" id="NBCO01000021">
    <property type="protein sequence ID" value="ORC87496.1"/>
    <property type="molecule type" value="Genomic_DNA"/>
</dbReference>
<organism evidence="2 3">
    <name type="scientific">Trypanosoma theileri</name>
    <dbReference type="NCBI Taxonomy" id="67003"/>
    <lineage>
        <taxon>Eukaryota</taxon>
        <taxon>Discoba</taxon>
        <taxon>Euglenozoa</taxon>
        <taxon>Kinetoplastea</taxon>
        <taxon>Metakinetoplastina</taxon>
        <taxon>Trypanosomatida</taxon>
        <taxon>Trypanosomatidae</taxon>
        <taxon>Trypanosoma</taxon>
    </lineage>
</organism>
<keyword evidence="3" id="KW-1185">Reference proteome</keyword>
<comment type="caution">
    <text evidence="2">The sequence shown here is derived from an EMBL/GenBank/DDBJ whole genome shotgun (WGS) entry which is preliminary data.</text>
</comment>
<evidence type="ECO:0000313" key="2">
    <source>
        <dbReference type="EMBL" id="ORC87496.1"/>
    </source>
</evidence>
<protein>
    <submittedName>
        <fullName evidence="2">Uncharacterized protein</fullName>
    </submittedName>
</protein>
<proteinExistence type="predicted"/>
<accession>A0A1X0NS08</accession>
<evidence type="ECO:0000313" key="3">
    <source>
        <dbReference type="Proteomes" id="UP000192257"/>
    </source>
</evidence>
<gene>
    <name evidence="2" type="ORF">TM35_000211020</name>
</gene>
<dbReference type="Proteomes" id="UP000192257">
    <property type="component" value="Unassembled WGS sequence"/>
</dbReference>